<dbReference type="EMBL" id="CP095848">
    <property type="protein sequence ID" value="UPL48818.1"/>
    <property type="molecule type" value="Genomic_DNA"/>
</dbReference>
<keyword evidence="9" id="KW-1185">Reference proteome</keyword>
<dbReference type="InterPro" id="IPR003400">
    <property type="entry name" value="ExbD"/>
</dbReference>
<keyword evidence="7" id="KW-0653">Protein transport</keyword>
<keyword evidence="4 7" id="KW-0812">Transmembrane</keyword>
<dbReference type="Proteomes" id="UP000829647">
    <property type="component" value="Chromosome"/>
</dbReference>
<keyword evidence="3" id="KW-1003">Cell membrane</keyword>
<evidence type="ECO:0000313" key="9">
    <source>
        <dbReference type="Proteomes" id="UP000829647"/>
    </source>
</evidence>
<gene>
    <name evidence="8" type="ORF">MWH26_16725</name>
</gene>
<dbReference type="Pfam" id="PF02472">
    <property type="entry name" value="ExbD"/>
    <property type="match status" value="1"/>
</dbReference>
<reference evidence="8 9" key="1">
    <citation type="submission" date="2022-04" db="EMBL/GenBank/DDBJ databases">
        <title>Hymenobacter sp. isolated from the air.</title>
        <authorList>
            <person name="Won M."/>
            <person name="Lee C.-M."/>
            <person name="Woen H.-Y."/>
            <person name="Kwon S.-W."/>
        </authorList>
    </citation>
    <scope>NUCLEOTIDE SEQUENCE [LARGE SCALE GENOMIC DNA]</scope>
    <source>
        <strain evidence="9">5516 S-25</strain>
    </source>
</reference>
<comment type="subcellular location">
    <subcellularLocation>
        <location evidence="1">Cell membrane</location>
        <topology evidence="1">Single-pass membrane protein</topology>
    </subcellularLocation>
    <subcellularLocation>
        <location evidence="7">Cell membrane</location>
        <topology evidence="7">Single-pass type II membrane protein</topology>
    </subcellularLocation>
</comment>
<sequence>MAEIQASPVTRGGKPRAKKIAFRLDMTPMVDLAFLLLTFFMLTTTFNKPTVMDLAMPVKPDVDEPDSAVPTKKALTLILGKNSQVHYFFGLNTPAGTPNEPRPTLYTTNFSDAGLRQVLLKRQRQQPAPVILIKTSEGAKYHDLIDALDEMNITDQKKYALVEMERADEDLLRSSNL</sequence>
<evidence type="ECO:0000256" key="7">
    <source>
        <dbReference type="RuleBase" id="RU003879"/>
    </source>
</evidence>
<evidence type="ECO:0000256" key="3">
    <source>
        <dbReference type="ARBA" id="ARBA00022475"/>
    </source>
</evidence>
<evidence type="ECO:0000256" key="5">
    <source>
        <dbReference type="ARBA" id="ARBA00022989"/>
    </source>
</evidence>
<proteinExistence type="inferred from homology"/>
<dbReference type="RefSeq" id="WP_247975167.1">
    <property type="nucleotide sequence ID" value="NZ_CP095848.1"/>
</dbReference>
<keyword evidence="5" id="KW-1133">Transmembrane helix</keyword>
<evidence type="ECO:0000313" key="8">
    <source>
        <dbReference type="EMBL" id="UPL48818.1"/>
    </source>
</evidence>
<protein>
    <submittedName>
        <fullName evidence="8">Biopolymer transporter ExbD</fullName>
    </submittedName>
</protein>
<name>A0ABY4J7M0_9BACT</name>
<evidence type="ECO:0000256" key="1">
    <source>
        <dbReference type="ARBA" id="ARBA00004162"/>
    </source>
</evidence>
<evidence type="ECO:0000256" key="2">
    <source>
        <dbReference type="ARBA" id="ARBA00005811"/>
    </source>
</evidence>
<dbReference type="PANTHER" id="PTHR30558">
    <property type="entry name" value="EXBD MEMBRANE COMPONENT OF PMF-DRIVEN MACROMOLECULE IMPORT SYSTEM"/>
    <property type="match status" value="1"/>
</dbReference>
<evidence type="ECO:0000256" key="4">
    <source>
        <dbReference type="ARBA" id="ARBA00022692"/>
    </source>
</evidence>
<comment type="similarity">
    <text evidence="2 7">Belongs to the ExbD/TolR family.</text>
</comment>
<keyword evidence="7" id="KW-0813">Transport</keyword>
<evidence type="ECO:0000256" key="6">
    <source>
        <dbReference type="ARBA" id="ARBA00023136"/>
    </source>
</evidence>
<organism evidence="8 9">
    <name type="scientific">Hymenobacter sublimis</name>
    <dbReference type="NCBI Taxonomy" id="2933777"/>
    <lineage>
        <taxon>Bacteria</taxon>
        <taxon>Pseudomonadati</taxon>
        <taxon>Bacteroidota</taxon>
        <taxon>Cytophagia</taxon>
        <taxon>Cytophagales</taxon>
        <taxon>Hymenobacteraceae</taxon>
        <taxon>Hymenobacter</taxon>
    </lineage>
</organism>
<dbReference type="PANTHER" id="PTHR30558:SF3">
    <property type="entry name" value="BIOPOLYMER TRANSPORT PROTEIN EXBD-RELATED"/>
    <property type="match status" value="1"/>
</dbReference>
<keyword evidence="6" id="KW-0472">Membrane</keyword>
<accession>A0ABY4J7M0</accession>